<dbReference type="Proteomes" id="UP000809621">
    <property type="component" value="Unassembled WGS sequence"/>
</dbReference>
<comment type="caution">
    <text evidence="2">The sequence shown here is derived from an EMBL/GenBank/DDBJ whole genome shotgun (WGS) entry which is preliminary data.</text>
</comment>
<evidence type="ECO:0000259" key="1">
    <source>
        <dbReference type="PROSITE" id="PS51186"/>
    </source>
</evidence>
<dbReference type="SUPFAM" id="SSF55729">
    <property type="entry name" value="Acyl-CoA N-acyltransferases (Nat)"/>
    <property type="match status" value="1"/>
</dbReference>
<accession>A0ABS2HCD5</accession>
<sequence length="274" mass="30122">MLEIKPIESLKELAELKTQYFEESTAPLDGMWHFGFVPMSSHFGFYENDALVGYCCINGDGYMLQFYLSQDAETQAKDLFTLIAEQNSSVFGTVKGAFASTAEPQYLSLCLDNASSVTVNALMYQQITSSISSAAGDLELTLASHEQLADFVAFAVESIGAPAEWLSGYFGNLIGRGELWGYWRDGRLIASGECRLFDEHQTQYADLGMIVAESERGLGVATRVLSRLITMANERGLTPMCSTENGNLGAQKAIQRAGLKPLNRLVQVEFEQNN</sequence>
<dbReference type="Gene3D" id="3.40.630.80">
    <property type="match status" value="1"/>
</dbReference>
<feature type="domain" description="N-acetyltransferase" evidence="1">
    <location>
        <begin position="138"/>
        <end position="274"/>
    </location>
</feature>
<dbReference type="EMBL" id="JAFEUM010000001">
    <property type="protein sequence ID" value="MBM7035255.1"/>
    <property type="molecule type" value="Genomic_DNA"/>
</dbReference>
<dbReference type="RefSeq" id="WP_205156868.1">
    <property type="nucleotide sequence ID" value="NZ_JAFEUM010000001.1"/>
</dbReference>
<evidence type="ECO:0000313" key="3">
    <source>
        <dbReference type="Proteomes" id="UP000809621"/>
    </source>
</evidence>
<organism evidence="2 3">
    <name type="scientific">Vibrio ulleungensis</name>
    <dbReference type="NCBI Taxonomy" id="2807619"/>
    <lineage>
        <taxon>Bacteria</taxon>
        <taxon>Pseudomonadati</taxon>
        <taxon>Pseudomonadota</taxon>
        <taxon>Gammaproteobacteria</taxon>
        <taxon>Vibrionales</taxon>
        <taxon>Vibrionaceae</taxon>
        <taxon>Vibrio</taxon>
    </lineage>
</organism>
<dbReference type="Pfam" id="PF18015">
    <property type="entry name" value="Acetyltransf_19"/>
    <property type="match status" value="1"/>
</dbReference>
<dbReference type="Pfam" id="PF00583">
    <property type="entry name" value="Acetyltransf_1"/>
    <property type="match status" value="1"/>
</dbReference>
<protein>
    <submittedName>
        <fullName evidence="2">GNAT family N-acetyltransferase</fullName>
    </submittedName>
</protein>
<dbReference type="CDD" id="cd04301">
    <property type="entry name" value="NAT_SF"/>
    <property type="match status" value="1"/>
</dbReference>
<evidence type="ECO:0000313" key="2">
    <source>
        <dbReference type="EMBL" id="MBM7035255.1"/>
    </source>
</evidence>
<name>A0ABS2HCD5_9VIBR</name>
<dbReference type="InterPro" id="IPR000182">
    <property type="entry name" value="GNAT_dom"/>
</dbReference>
<dbReference type="InterPro" id="IPR040579">
    <property type="entry name" value="Acetyltransf_19"/>
</dbReference>
<dbReference type="PROSITE" id="PS51186">
    <property type="entry name" value="GNAT"/>
    <property type="match status" value="1"/>
</dbReference>
<dbReference type="Gene3D" id="3.40.630.30">
    <property type="match status" value="1"/>
</dbReference>
<reference evidence="2 3" key="1">
    <citation type="submission" date="2021-02" db="EMBL/GenBank/DDBJ databases">
        <authorList>
            <person name="Park J.-S."/>
        </authorList>
    </citation>
    <scope>NUCLEOTIDE SEQUENCE [LARGE SCALE GENOMIC DNA]</scope>
    <source>
        <strain evidence="2 3">188UL20-2</strain>
    </source>
</reference>
<keyword evidence="3" id="KW-1185">Reference proteome</keyword>
<dbReference type="InterPro" id="IPR016181">
    <property type="entry name" value="Acyl_CoA_acyltransferase"/>
</dbReference>
<gene>
    <name evidence="2" type="ORF">JQC93_02445</name>
</gene>
<proteinExistence type="predicted"/>